<feature type="domain" description="Acyl-CoA oxidase C-alpha1" evidence="13">
    <location>
        <begin position="297"/>
        <end position="454"/>
    </location>
</feature>
<dbReference type="PANTHER" id="PTHR10909">
    <property type="entry name" value="ELECTRON TRANSPORT OXIDOREDUCTASE"/>
    <property type="match status" value="1"/>
</dbReference>
<feature type="binding site" evidence="11">
    <location>
        <position position="155"/>
    </location>
    <ligand>
        <name>FAD</name>
        <dbReference type="ChEBI" id="CHEBI:57692"/>
    </ligand>
</feature>
<keyword evidence="4 10" id="KW-0285">Flavoprotein</keyword>
<keyword evidence="8" id="KW-0443">Lipid metabolism</keyword>
<dbReference type="Proteomes" id="UP000187209">
    <property type="component" value="Unassembled WGS sequence"/>
</dbReference>
<name>A0A1R2BRW4_9CILI</name>
<dbReference type="FunFam" id="1.20.140.10:FF:000010">
    <property type="entry name" value="Acyl-coenzyme A oxidase"/>
    <property type="match status" value="1"/>
</dbReference>
<evidence type="ECO:0000259" key="13">
    <source>
        <dbReference type="Pfam" id="PF22924"/>
    </source>
</evidence>
<dbReference type="GO" id="GO:0055088">
    <property type="term" value="P:lipid homeostasis"/>
    <property type="evidence" value="ECO:0007669"/>
    <property type="project" value="TreeGrafter"/>
</dbReference>
<gene>
    <name evidence="14" type="ORF">SteCoe_20377</name>
</gene>
<dbReference type="EMBL" id="MPUH01000464">
    <property type="protein sequence ID" value="OMJ79569.1"/>
    <property type="molecule type" value="Genomic_DNA"/>
</dbReference>
<proteinExistence type="inferred from homology"/>
<keyword evidence="9" id="KW-0576">Peroxisome</keyword>
<evidence type="ECO:0000256" key="7">
    <source>
        <dbReference type="ARBA" id="ARBA00023002"/>
    </source>
</evidence>
<evidence type="ECO:0000256" key="1">
    <source>
        <dbReference type="ARBA" id="ARBA00001974"/>
    </source>
</evidence>
<evidence type="ECO:0000313" key="15">
    <source>
        <dbReference type="Proteomes" id="UP000187209"/>
    </source>
</evidence>
<dbReference type="InterPro" id="IPR036250">
    <property type="entry name" value="AcylCo_DH-like_C"/>
</dbReference>
<organism evidence="14 15">
    <name type="scientific">Stentor coeruleus</name>
    <dbReference type="NCBI Taxonomy" id="5963"/>
    <lineage>
        <taxon>Eukaryota</taxon>
        <taxon>Sar</taxon>
        <taxon>Alveolata</taxon>
        <taxon>Ciliophora</taxon>
        <taxon>Postciliodesmatophora</taxon>
        <taxon>Heterotrichea</taxon>
        <taxon>Heterotrichida</taxon>
        <taxon>Stentoridae</taxon>
        <taxon>Stentor</taxon>
    </lineage>
</organism>
<evidence type="ECO:0000256" key="3">
    <source>
        <dbReference type="ARBA" id="ARBA00006288"/>
    </source>
</evidence>
<dbReference type="GO" id="GO:0005504">
    <property type="term" value="F:fatty acid binding"/>
    <property type="evidence" value="ECO:0007669"/>
    <property type="project" value="TreeGrafter"/>
</dbReference>
<evidence type="ECO:0000256" key="5">
    <source>
        <dbReference type="ARBA" id="ARBA00022827"/>
    </source>
</evidence>
<keyword evidence="6" id="KW-0276">Fatty acid metabolism</keyword>
<dbReference type="SUPFAM" id="SSF47203">
    <property type="entry name" value="Acyl-CoA dehydrogenase C-terminal domain-like"/>
    <property type="match status" value="2"/>
</dbReference>
<evidence type="ECO:0000256" key="2">
    <source>
        <dbReference type="ARBA" id="ARBA00004275"/>
    </source>
</evidence>
<dbReference type="Gene3D" id="2.40.110.10">
    <property type="entry name" value="Butyryl-CoA Dehydrogenase, subunit A, domain 2"/>
    <property type="match status" value="1"/>
</dbReference>
<dbReference type="Gene3D" id="1.20.140.10">
    <property type="entry name" value="Butyryl-CoA Dehydrogenase, subunit A, domain 3"/>
    <property type="match status" value="2"/>
</dbReference>
<dbReference type="InterPro" id="IPR002655">
    <property type="entry name" value="Acyl-CoA_oxidase_C"/>
</dbReference>
<comment type="similarity">
    <text evidence="3 10">Belongs to the acyl-CoA oxidase family.</text>
</comment>
<dbReference type="InterPro" id="IPR009100">
    <property type="entry name" value="AcylCoA_DH/oxidase_NM_dom_sf"/>
</dbReference>
<evidence type="ECO:0000256" key="4">
    <source>
        <dbReference type="ARBA" id="ARBA00022630"/>
    </source>
</evidence>
<dbReference type="Pfam" id="PF22924">
    <property type="entry name" value="ACOX_C_alpha1"/>
    <property type="match status" value="1"/>
</dbReference>
<evidence type="ECO:0000256" key="11">
    <source>
        <dbReference type="PIRSR" id="PIRSR000168-2"/>
    </source>
</evidence>
<evidence type="ECO:0000313" key="14">
    <source>
        <dbReference type="EMBL" id="OMJ79569.1"/>
    </source>
</evidence>
<dbReference type="InterPro" id="IPR012258">
    <property type="entry name" value="Acyl-CoA_oxidase"/>
</dbReference>
<dbReference type="InterPro" id="IPR055060">
    <property type="entry name" value="ACOX_C_alpha1"/>
</dbReference>
<keyword evidence="15" id="KW-1185">Reference proteome</keyword>
<reference evidence="14 15" key="1">
    <citation type="submission" date="2016-11" db="EMBL/GenBank/DDBJ databases">
        <title>The macronuclear genome of Stentor coeruleus: a giant cell with tiny introns.</title>
        <authorList>
            <person name="Slabodnick M."/>
            <person name="Ruby J.G."/>
            <person name="Reiff S.B."/>
            <person name="Swart E.C."/>
            <person name="Gosai S."/>
            <person name="Prabakaran S."/>
            <person name="Witkowska E."/>
            <person name="Larue G.E."/>
            <person name="Fisher S."/>
            <person name="Freeman R.M."/>
            <person name="Gunawardena J."/>
            <person name="Chu W."/>
            <person name="Stover N.A."/>
            <person name="Gregory B.D."/>
            <person name="Nowacki M."/>
            <person name="Derisi J."/>
            <person name="Roy S.W."/>
            <person name="Marshall W.F."/>
            <person name="Sood P."/>
        </authorList>
    </citation>
    <scope>NUCLEOTIDE SEQUENCE [LARGE SCALE GENOMIC DNA]</scope>
    <source>
        <strain evidence="14">WM001</strain>
    </source>
</reference>
<dbReference type="GO" id="GO:0003997">
    <property type="term" value="F:acyl-CoA oxidase activity"/>
    <property type="evidence" value="ECO:0007669"/>
    <property type="project" value="InterPro"/>
</dbReference>
<evidence type="ECO:0000256" key="9">
    <source>
        <dbReference type="ARBA" id="ARBA00023140"/>
    </source>
</evidence>
<protein>
    <recommendedName>
        <fullName evidence="10">Acyl-coenzyme A oxidase</fullName>
    </recommendedName>
</protein>
<dbReference type="SUPFAM" id="SSF56645">
    <property type="entry name" value="Acyl-CoA dehydrogenase NM domain-like"/>
    <property type="match status" value="1"/>
</dbReference>
<evidence type="ECO:0000259" key="12">
    <source>
        <dbReference type="Pfam" id="PF01756"/>
    </source>
</evidence>
<comment type="cofactor">
    <cofactor evidence="1">
        <name>FAD</name>
        <dbReference type="ChEBI" id="CHEBI:57692"/>
    </cofactor>
</comment>
<sequence length="663" mass="75142">MVSRLNIIKSHFSFLPHPNALDNFREAKINTSLLQNEYYKPNPEIIYMFIDLIKGNPLFDLNGNLEKPREVQRELIIRQLLFLYPKFYAKFDLSSMINRGHFGLAMSAFDLGLSGRYSVHAILYMETLEFLGTDKHKPLMERSLLLKDYGSFSMTEIGHGSNVAALETTAIYNHSTHEFIINSPTPTSTKYLVGGMANTSTMTVVFAQLIIENVKHGIHAFVIRVRDINHNPVKGVIIGDCGAKAGLNGIDNGFIAFNNLRVPYDSLLDRMSHISPEGKFKSHFKSNEKRFGIMLSGLIGGRTGILGNSELNLRHALTIAIRYGAIRLQFGGDKEQAIITYPTHKYRLMPLLAKCFAARMSFRLIIRLYLERKEEVKANPEGFKVAEMHGLSSVFKYINCKYSQEGIQTCREACGGHGYSAYSNLSRLRCNNDAHYTWDGDNDVLIQQCSRFLLKNIMNFFKGNAVQSKYVSFMTASNVEITAENLDCPKKLIGILEYRAHYYMNKCVAKLQSIANPDPKVVWMNSQVHHMNNLSISFGELVAAKELLEFVYDLKNKCLDTGNEIEKVFKLYVLTILEKEHIGFSDNEHRIIEDKVIYMSELVAKSAVKIIDAIALPDHVLGSVLGCSDGRVYERYMEEVERAPGCYGKPSWVHLIEEMKKAI</sequence>
<dbReference type="GO" id="GO:0071949">
    <property type="term" value="F:FAD binding"/>
    <property type="evidence" value="ECO:0007669"/>
    <property type="project" value="InterPro"/>
</dbReference>
<keyword evidence="5 10" id="KW-0274">FAD</keyword>
<accession>A0A1R2BRW4</accession>
<comment type="caution">
    <text evidence="14">The sequence shown here is derived from an EMBL/GenBank/DDBJ whole genome shotgun (WGS) entry which is preliminary data.</text>
</comment>
<comment type="subcellular location">
    <subcellularLocation>
        <location evidence="2">Peroxisome</location>
    </subcellularLocation>
</comment>
<dbReference type="FunFam" id="2.40.110.10:FF:000005">
    <property type="entry name" value="Acyl-coenzyme A oxidase"/>
    <property type="match status" value="1"/>
</dbReference>
<dbReference type="OrthoDB" id="434460at2759"/>
<evidence type="ECO:0000256" key="6">
    <source>
        <dbReference type="ARBA" id="ARBA00022832"/>
    </source>
</evidence>
<dbReference type="AlphaFoldDB" id="A0A1R2BRW4"/>
<evidence type="ECO:0000256" key="10">
    <source>
        <dbReference type="PIRNR" id="PIRNR000168"/>
    </source>
</evidence>
<dbReference type="GO" id="GO:0033540">
    <property type="term" value="P:fatty acid beta-oxidation using acyl-CoA oxidase"/>
    <property type="evidence" value="ECO:0007669"/>
    <property type="project" value="TreeGrafter"/>
</dbReference>
<dbReference type="Pfam" id="PF01756">
    <property type="entry name" value="ACOX"/>
    <property type="match status" value="1"/>
</dbReference>
<dbReference type="PANTHER" id="PTHR10909:SF352">
    <property type="entry name" value="ACYL-COENZYME A OXIDASE-LIKE PROTEIN"/>
    <property type="match status" value="1"/>
</dbReference>
<dbReference type="GO" id="GO:0005777">
    <property type="term" value="C:peroxisome"/>
    <property type="evidence" value="ECO:0007669"/>
    <property type="project" value="UniProtKB-SubCell"/>
</dbReference>
<dbReference type="PIRSF" id="PIRSF000168">
    <property type="entry name" value="Acyl-CoA_oxidase"/>
    <property type="match status" value="1"/>
</dbReference>
<evidence type="ECO:0000256" key="8">
    <source>
        <dbReference type="ARBA" id="ARBA00023098"/>
    </source>
</evidence>
<dbReference type="InterPro" id="IPR046373">
    <property type="entry name" value="Acyl-CoA_Oxase/DH_mid-dom_sf"/>
</dbReference>
<keyword evidence="7" id="KW-0560">Oxidoreductase</keyword>
<feature type="domain" description="Acyl-CoA oxidase C-terminal" evidence="12">
    <location>
        <begin position="489"/>
        <end position="659"/>
    </location>
</feature>
<feature type="binding site" evidence="11">
    <location>
        <position position="194"/>
    </location>
    <ligand>
        <name>FAD</name>
        <dbReference type="ChEBI" id="CHEBI:57692"/>
    </ligand>
</feature>